<evidence type="ECO:0000256" key="4">
    <source>
        <dbReference type="ARBA" id="ARBA00022525"/>
    </source>
</evidence>
<evidence type="ECO:0000256" key="7">
    <source>
        <dbReference type="ARBA" id="ARBA00022801"/>
    </source>
</evidence>
<dbReference type="SUPFAM" id="SSF57180">
    <property type="entry name" value="Cellulose-binding domain"/>
    <property type="match status" value="1"/>
</dbReference>
<feature type="signal peptide" evidence="13">
    <location>
        <begin position="1"/>
        <end position="22"/>
    </location>
</feature>
<dbReference type="Pfam" id="PF00734">
    <property type="entry name" value="CBM_1"/>
    <property type="match status" value="1"/>
</dbReference>
<evidence type="ECO:0000256" key="2">
    <source>
        <dbReference type="ARBA" id="ARBA00004613"/>
    </source>
</evidence>
<comment type="subcellular location">
    <subcellularLocation>
        <location evidence="2 11">Secreted</location>
    </subcellularLocation>
</comment>
<evidence type="ECO:0000256" key="10">
    <source>
        <dbReference type="ARBA" id="ARBA00023326"/>
    </source>
</evidence>
<comment type="catalytic activity">
    <reaction evidence="1 11">
        <text>Hydrolysis of terminal non-reducing alpha-L-arabinofuranoside residues in alpha-L-arabinosides.</text>
        <dbReference type="EC" id="3.2.1.55"/>
    </reaction>
</comment>
<dbReference type="InterPro" id="IPR023296">
    <property type="entry name" value="Glyco_hydro_beta-prop_sf"/>
</dbReference>
<keyword evidence="8" id="KW-0119">Carbohydrate metabolism</keyword>
<evidence type="ECO:0000256" key="5">
    <source>
        <dbReference type="ARBA" id="ARBA00022651"/>
    </source>
</evidence>
<evidence type="ECO:0000259" key="14">
    <source>
        <dbReference type="Pfam" id="PF00734"/>
    </source>
</evidence>
<dbReference type="InterPro" id="IPR035971">
    <property type="entry name" value="CBD_sf"/>
</dbReference>
<organism evidence="15 16">
    <name type="scientific">Mycena chlorophos</name>
    <name type="common">Agaric fungus</name>
    <name type="synonym">Agaricus chlorophos</name>
    <dbReference type="NCBI Taxonomy" id="658473"/>
    <lineage>
        <taxon>Eukaryota</taxon>
        <taxon>Fungi</taxon>
        <taxon>Dikarya</taxon>
        <taxon>Basidiomycota</taxon>
        <taxon>Agaricomycotina</taxon>
        <taxon>Agaricomycetes</taxon>
        <taxon>Agaricomycetidae</taxon>
        <taxon>Agaricales</taxon>
        <taxon>Marasmiineae</taxon>
        <taxon>Mycenaceae</taxon>
        <taxon>Mycena</taxon>
    </lineage>
</organism>
<evidence type="ECO:0000256" key="8">
    <source>
        <dbReference type="ARBA" id="ARBA00023277"/>
    </source>
</evidence>
<dbReference type="EC" id="3.2.1.55" evidence="11"/>
<name>A0ABQ0LK98_MYCCL</name>
<keyword evidence="10" id="KW-0624">Polysaccharide degradation</keyword>
<keyword evidence="5" id="KW-0858">Xylan degradation</keyword>
<keyword evidence="16" id="KW-1185">Reference proteome</keyword>
<dbReference type="InterPro" id="IPR005193">
    <property type="entry name" value="GH62_arabinosidase"/>
</dbReference>
<proteinExistence type="inferred from homology"/>
<dbReference type="SUPFAM" id="SSF75005">
    <property type="entry name" value="Arabinanase/levansucrase/invertase"/>
    <property type="match status" value="1"/>
</dbReference>
<dbReference type="PANTHER" id="PTHR40631:SF1">
    <property type="entry name" value="ALPHA-L-ARABINOFURANOSIDASE AXHA-2-RELATED"/>
    <property type="match status" value="1"/>
</dbReference>
<dbReference type="Gene3D" id="2.115.10.20">
    <property type="entry name" value="Glycosyl hydrolase domain, family 43"/>
    <property type="match status" value="1"/>
</dbReference>
<feature type="region of interest" description="Disordered" evidence="12">
    <location>
        <begin position="418"/>
        <end position="450"/>
    </location>
</feature>
<dbReference type="PANTHER" id="PTHR40631">
    <property type="entry name" value="ALPHA-L-ARABINOFURANOSIDASE AXHA-2-RELATED"/>
    <property type="match status" value="1"/>
</dbReference>
<feature type="region of interest" description="Disordered" evidence="12">
    <location>
        <begin position="334"/>
        <end position="355"/>
    </location>
</feature>
<evidence type="ECO:0000313" key="15">
    <source>
        <dbReference type="EMBL" id="GAT51436.1"/>
    </source>
</evidence>
<dbReference type="EMBL" id="DF847200">
    <property type="protein sequence ID" value="GAT51436.1"/>
    <property type="molecule type" value="Genomic_DNA"/>
</dbReference>
<evidence type="ECO:0000256" key="6">
    <source>
        <dbReference type="ARBA" id="ARBA00022729"/>
    </source>
</evidence>
<evidence type="ECO:0000256" key="11">
    <source>
        <dbReference type="RuleBase" id="RU368117"/>
    </source>
</evidence>
<evidence type="ECO:0000256" key="13">
    <source>
        <dbReference type="SAM" id="SignalP"/>
    </source>
</evidence>
<evidence type="ECO:0000256" key="3">
    <source>
        <dbReference type="ARBA" id="ARBA00007396"/>
    </source>
</evidence>
<sequence length="533" mass="56279">MRFSSTLPVFASAAVALAQTCALPSTYKWNSTGSLANPDNGWVSLKDFTHVPYNGGHLVYASNVDSTGQNYGSMAFGTFSSWSNMASASQTGMTTPGVAPTLFYYTPKSIWVLQSQWCSTAFCYRTSSDPTNPNGWSSEQALWSGTLSGGASALDQTVVSDGTNVHLFFAADNGNIYHTSMSTSSFPGSFGSSATSIISNSDSYDLFEAVEVYTVQGSSPKQFLMIVECIGSNGRYFRSFTANALAGPWTAQSGASTEASPFAGAANSGATWSVDISSGDLIRATADETQPIDPCNLQFLYQGRSPSSNGDAYNALPYRPGVLTLQNAVVVSGGSTTSTKTTSSTTTTKTTTSTGSSSTCAADYQQCGGIGFSGPTCCIHLATRTKQLSVLSATGALTGTNLESTAPQVRTPTLLSRKASLPMSTSRKHPTKNENDGTTTGHDGADAAPTQGFYSAMDDSRTTGAVYGPVNAWFRKPRSRKRVHVTLWRCFPVWPKRKSRWRGIVQGRAGHMSGIVEGSMNGGVRLDAGNGVR</sequence>
<comment type="similarity">
    <text evidence="3 11">Belongs to the glycosyl hydrolase 62 family.</text>
</comment>
<keyword evidence="4 11" id="KW-0964">Secreted</keyword>
<evidence type="ECO:0000256" key="1">
    <source>
        <dbReference type="ARBA" id="ARBA00001462"/>
    </source>
</evidence>
<keyword evidence="9 11" id="KW-0326">Glycosidase</keyword>
<feature type="domain" description="CBM1" evidence="14">
    <location>
        <begin position="364"/>
        <end position="379"/>
    </location>
</feature>
<evidence type="ECO:0000313" key="16">
    <source>
        <dbReference type="Proteomes" id="UP000815677"/>
    </source>
</evidence>
<keyword evidence="7 11" id="KW-0378">Hydrolase</keyword>
<keyword evidence="6 11" id="KW-0732">Signal</keyword>
<dbReference type="Proteomes" id="UP000815677">
    <property type="component" value="Unassembled WGS sequence"/>
</dbReference>
<reference evidence="15" key="1">
    <citation type="submission" date="2014-09" db="EMBL/GenBank/DDBJ databases">
        <title>Genome sequence of the luminous mushroom Mycena chlorophos for searching fungal bioluminescence genes.</title>
        <authorList>
            <person name="Tanaka Y."/>
            <person name="Kasuga D."/>
            <person name="Oba Y."/>
            <person name="Hase S."/>
            <person name="Sato K."/>
            <person name="Oba Y."/>
            <person name="Sakakibara Y."/>
        </authorList>
    </citation>
    <scope>NUCLEOTIDE SEQUENCE</scope>
</reference>
<dbReference type="Pfam" id="PF03664">
    <property type="entry name" value="Glyco_hydro_62"/>
    <property type="match status" value="1"/>
</dbReference>
<dbReference type="InterPro" id="IPR000254">
    <property type="entry name" value="CBD"/>
</dbReference>
<gene>
    <name evidence="15" type="ORF">MCHLO_08580</name>
</gene>
<protein>
    <recommendedName>
        <fullName evidence="11">Alpha-L-arabinofuranosidase</fullName>
        <ecNumber evidence="11">3.2.1.55</ecNumber>
    </recommendedName>
</protein>
<evidence type="ECO:0000256" key="9">
    <source>
        <dbReference type="ARBA" id="ARBA00023295"/>
    </source>
</evidence>
<accession>A0ABQ0LK98</accession>
<comment type="function">
    <text evidence="11">Alpha-L-arabinofuranosidase involved in the hydrolysis of xylan, a major structural heterogeneous polysaccharide found in plant biomass representing the second most abundant polysaccharide in the biosphere, after cellulose.</text>
</comment>
<evidence type="ECO:0000256" key="12">
    <source>
        <dbReference type="SAM" id="MobiDB-lite"/>
    </source>
</evidence>
<feature type="chain" id="PRO_5045315169" description="Alpha-L-arabinofuranosidase" evidence="13">
    <location>
        <begin position="23"/>
        <end position="533"/>
    </location>
</feature>